<comment type="caution">
    <text evidence="9">The sequence shown here is derived from an EMBL/GenBank/DDBJ whole genome shotgun (WGS) entry which is preliminary data.</text>
</comment>
<dbReference type="EMBL" id="NPEV01000003">
    <property type="protein sequence ID" value="RAI29510.1"/>
    <property type="molecule type" value="Genomic_DNA"/>
</dbReference>
<dbReference type="PANTHER" id="PTHR43005">
    <property type="entry name" value="BLR7065 PROTEIN"/>
    <property type="match status" value="1"/>
</dbReference>
<dbReference type="AlphaFoldDB" id="A0A327JSL7"/>
<dbReference type="PROSITE" id="PS50928">
    <property type="entry name" value="ABC_TM1"/>
    <property type="match status" value="1"/>
</dbReference>
<dbReference type="PANTHER" id="PTHR43005:SF1">
    <property type="entry name" value="SPERMIDINE_PUTRESCINE TRANSPORT SYSTEM PERMEASE PROTEIN"/>
    <property type="match status" value="1"/>
</dbReference>
<feature type="transmembrane region" description="Helical" evidence="7">
    <location>
        <begin position="209"/>
        <end position="234"/>
    </location>
</feature>
<comment type="subcellular location">
    <subcellularLocation>
        <location evidence="1 7">Cell membrane</location>
        <topology evidence="1 7">Multi-pass membrane protein</topology>
    </subcellularLocation>
</comment>
<dbReference type="Gene3D" id="1.10.3720.10">
    <property type="entry name" value="MetI-like"/>
    <property type="match status" value="1"/>
</dbReference>
<dbReference type="OrthoDB" id="9785347at2"/>
<keyword evidence="6 7" id="KW-0472">Membrane</keyword>
<organism evidence="9 10">
    <name type="scientific">Rhodobium orientis</name>
    <dbReference type="NCBI Taxonomy" id="34017"/>
    <lineage>
        <taxon>Bacteria</taxon>
        <taxon>Pseudomonadati</taxon>
        <taxon>Pseudomonadota</taxon>
        <taxon>Alphaproteobacteria</taxon>
        <taxon>Hyphomicrobiales</taxon>
        <taxon>Rhodobiaceae</taxon>
        <taxon>Rhodobium</taxon>
    </lineage>
</organism>
<sequence>MKNPANKGLMTLILPTFLTLVAITVLPILITFGISLFYIKLTSAAGPVFIGLENYFELFTDDRFLNSLVVTVELIFIPVALQIVIGLLLAMILKEKLPGMGWMRIAFLLPAVIPPAVSGLVWKLFIVPGAGGLTYGASLFGMDLSLDLLSMPSSALAVVVATSVWVGTPFVALLMLSALESIGEEQYEAARIDGANWFQRHWYISVPEMLPVIVTVTVFRILEALAIFPIIFVLTGGGPAGSTEPINYYAYVNGFEYLRVDYAATIIFFFFVAMMGATAPFLINIARREGREARS</sequence>
<evidence type="ECO:0000256" key="4">
    <source>
        <dbReference type="ARBA" id="ARBA00022692"/>
    </source>
</evidence>
<protein>
    <recommendedName>
        <fullName evidence="8">ABC transmembrane type-1 domain-containing protein</fullName>
    </recommendedName>
</protein>
<keyword evidence="2 7" id="KW-0813">Transport</keyword>
<dbReference type="SUPFAM" id="SSF161098">
    <property type="entry name" value="MetI-like"/>
    <property type="match status" value="1"/>
</dbReference>
<keyword evidence="5 7" id="KW-1133">Transmembrane helix</keyword>
<keyword evidence="4 7" id="KW-0812">Transmembrane</keyword>
<keyword evidence="10" id="KW-1185">Reference proteome</keyword>
<evidence type="ECO:0000256" key="1">
    <source>
        <dbReference type="ARBA" id="ARBA00004651"/>
    </source>
</evidence>
<dbReference type="Pfam" id="PF00528">
    <property type="entry name" value="BPD_transp_1"/>
    <property type="match status" value="1"/>
</dbReference>
<feature type="domain" description="ABC transmembrane type-1" evidence="8">
    <location>
        <begin position="68"/>
        <end position="279"/>
    </location>
</feature>
<dbReference type="Proteomes" id="UP000249299">
    <property type="component" value="Unassembled WGS sequence"/>
</dbReference>
<dbReference type="GO" id="GO:0055085">
    <property type="term" value="P:transmembrane transport"/>
    <property type="evidence" value="ECO:0007669"/>
    <property type="project" value="InterPro"/>
</dbReference>
<evidence type="ECO:0000259" key="8">
    <source>
        <dbReference type="PROSITE" id="PS50928"/>
    </source>
</evidence>
<feature type="transmembrane region" description="Helical" evidence="7">
    <location>
        <begin position="105"/>
        <end position="135"/>
    </location>
</feature>
<feature type="transmembrane region" description="Helical" evidence="7">
    <location>
        <begin position="68"/>
        <end position="93"/>
    </location>
</feature>
<accession>A0A327JSL7</accession>
<name>A0A327JSL7_9HYPH</name>
<comment type="similarity">
    <text evidence="7">Belongs to the binding-protein-dependent transport system permease family.</text>
</comment>
<evidence type="ECO:0000313" key="9">
    <source>
        <dbReference type="EMBL" id="RAI29510.1"/>
    </source>
</evidence>
<evidence type="ECO:0000256" key="5">
    <source>
        <dbReference type="ARBA" id="ARBA00022989"/>
    </source>
</evidence>
<dbReference type="InterPro" id="IPR035906">
    <property type="entry name" value="MetI-like_sf"/>
</dbReference>
<evidence type="ECO:0000256" key="6">
    <source>
        <dbReference type="ARBA" id="ARBA00023136"/>
    </source>
</evidence>
<feature type="transmembrane region" description="Helical" evidence="7">
    <location>
        <begin position="12"/>
        <end position="39"/>
    </location>
</feature>
<evidence type="ECO:0000256" key="7">
    <source>
        <dbReference type="RuleBase" id="RU363032"/>
    </source>
</evidence>
<feature type="transmembrane region" description="Helical" evidence="7">
    <location>
        <begin position="262"/>
        <end position="286"/>
    </location>
</feature>
<evidence type="ECO:0000313" key="10">
    <source>
        <dbReference type="Proteomes" id="UP000249299"/>
    </source>
</evidence>
<keyword evidence="3" id="KW-1003">Cell membrane</keyword>
<dbReference type="InterPro" id="IPR000515">
    <property type="entry name" value="MetI-like"/>
</dbReference>
<dbReference type="GO" id="GO:0005886">
    <property type="term" value="C:plasma membrane"/>
    <property type="evidence" value="ECO:0007669"/>
    <property type="project" value="UniProtKB-SubCell"/>
</dbReference>
<gene>
    <name evidence="9" type="ORF">CH339_02345</name>
</gene>
<feature type="transmembrane region" description="Helical" evidence="7">
    <location>
        <begin position="155"/>
        <end position="176"/>
    </location>
</feature>
<reference evidence="9 10" key="1">
    <citation type="submission" date="2017-07" db="EMBL/GenBank/DDBJ databases">
        <title>Draft Genome Sequences of Select Purple Nonsulfur Bacteria.</title>
        <authorList>
            <person name="Lasarre B."/>
            <person name="Mckinlay J.B."/>
        </authorList>
    </citation>
    <scope>NUCLEOTIDE SEQUENCE [LARGE SCALE GENOMIC DNA]</scope>
    <source>
        <strain evidence="9 10">DSM 11290</strain>
    </source>
</reference>
<dbReference type="CDD" id="cd06261">
    <property type="entry name" value="TM_PBP2"/>
    <property type="match status" value="1"/>
</dbReference>
<proteinExistence type="inferred from homology"/>
<evidence type="ECO:0000256" key="2">
    <source>
        <dbReference type="ARBA" id="ARBA00022448"/>
    </source>
</evidence>
<evidence type="ECO:0000256" key="3">
    <source>
        <dbReference type="ARBA" id="ARBA00022475"/>
    </source>
</evidence>